<proteinExistence type="predicted"/>
<dbReference type="GO" id="GO:0016787">
    <property type="term" value="F:hydrolase activity"/>
    <property type="evidence" value="ECO:0007669"/>
    <property type="project" value="UniProtKB-KW"/>
</dbReference>
<keyword evidence="2" id="KW-0378">Hydrolase</keyword>
<dbReference type="Gene3D" id="3.40.50.1820">
    <property type="entry name" value="alpha/beta hydrolase"/>
    <property type="match status" value="1"/>
</dbReference>
<dbReference type="Proteomes" id="UP000436911">
    <property type="component" value="Unassembled WGS sequence"/>
</dbReference>
<dbReference type="PRINTS" id="PR00111">
    <property type="entry name" value="ABHYDROLASE"/>
</dbReference>
<organism evidence="2 3">
    <name type="scientific">Agrobacterium vitis</name>
    <name type="common">Rhizobium vitis</name>
    <dbReference type="NCBI Taxonomy" id="373"/>
    <lineage>
        <taxon>Bacteria</taxon>
        <taxon>Pseudomonadati</taxon>
        <taxon>Pseudomonadota</taxon>
        <taxon>Alphaproteobacteria</taxon>
        <taxon>Hyphomicrobiales</taxon>
        <taxon>Rhizobiaceae</taxon>
        <taxon>Rhizobium/Agrobacterium group</taxon>
        <taxon>Agrobacterium</taxon>
    </lineage>
</organism>
<dbReference type="GeneID" id="60682112"/>
<dbReference type="EMBL" id="QUSG01000001">
    <property type="protein sequence ID" value="KAA3532205.1"/>
    <property type="molecule type" value="Genomic_DNA"/>
</dbReference>
<dbReference type="InterPro" id="IPR000073">
    <property type="entry name" value="AB_hydrolase_1"/>
</dbReference>
<dbReference type="RefSeq" id="WP_060715915.1">
    <property type="nucleotide sequence ID" value="NZ_CP055265.1"/>
</dbReference>
<reference evidence="2 3" key="1">
    <citation type="submission" date="2018-08" db="EMBL/GenBank/DDBJ databases">
        <title>Genome sequencing of Agrobacterium vitis strain ICMP 10754.</title>
        <authorList>
            <person name="Visnovsky S.B."/>
            <person name="Pitman A.R."/>
        </authorList>
    </citation>
    <scope>NUCLEOTIDE SEQUENCE [LARGE SCALE GENOMIC DNA]</scope>
    <source>
        <strain evidence="2 3">ICMP 10754</strain>
    </source>
</reference>
<dbReference type="OrthoDB" id="9791366at2"/>
<protein>
    <submittedName>
        <fullName evidence="2">Alpha/beta fold hydrolase</fullName>
    </submittedName>
</protein>
<evidence type="ECO:0000313" key="2">
    <source>
        <dbReference type="EMBL" id="KAA3532205.1"/>
    </source>
</evidence>
<dbReference type="InterPro" id="IPR029058">
    <property type="entry name" value="AB_hydrolase_fold"/>
</dbReference>
<dbReference type="PANTHER" id="PTHR43433">
    <property type="entry name" value="HYDROLASE, ALPHA/BETA FOLD FAMILY PROTEIN"/>
    <property type="match status" value="1"/>
</dbReference>
<feature type="domain" description="AB hydrolase-1" evidence="1">
    <location>
        <begin position="39"/>
        <end position="278"/>
    </location>
</feature>
<accession>A0A368NWH3</accession>
<comment type="caution">
    <text evidence="2">The sequence shown here is derived from an EMBL/GenBank/DDBJ whole genome shotgun (WGS) entry which is preliminary data.</text>
</comment>
<dbReference type="PANTHER" id="PTHR43433:SF5">
    <property type="entry name" value="AB HYDROLASE-1 DOMAIN-CONTAINING PROTEIN"/>
    <property type="match status" value="1"/>
</dbReference>
<evidence type="ECO:0000259" key="1">
    <source>
        <dbReference type="Pfam" id="PF00561"/>
    </source>
</evidence>
<name>A0A368NWH3_AGRVI</name>
<dbReference type="AlphaFoldDB" id="A0A368NWH3"/>
<dbReference type="InterPro" id="IPR050471">
    <property type="entry name" value="AB_hydrolase"/>
</dbReference>
<sequence length="295" mass="32350">MQHLENGTFQDRTITAADGIQLFVRDYQASGDTHLASLPPVVCLPGLTRNHRDFTPLAQRLAAGGRRVICIDSRGRGGSERDPDPKNYNLLTEMADVGTVLDELAVAQADFIGTSRGGLLLHFLAVMHSSRIRRVILNDVGPVLEKEGLIAIRDYLSRGGAPKTWADCPAYLRSMHGSTFPVLDQQDWEDMAQALYRDENGIPVADYDPAIAAQISSIDFSKPIPDLWVQYEALAPFPLLIIRGEHSQLLSRQASESMIARHPSASLVIAEGQGHAPLLHLMPLAAEIEQFLSGR</sequence>
<evidence type="ECO:0000313" key="3">
    <source>
        <dbReference type="Proteomes" id="UP000436911"/>
    </source>
</evidence>
<gene>
    <name evidence="2" type="ORF">DXT89_02330</name>
</gene>
<dbReference type="SUPFAM" id="SSF53474">
    <property type="entry name" value="alpha/beta-Hydrolases"/>
    <property type="match status" value="1"/>
</dbReference>
<dbReference type="Pfam" id="PF00561">
    <property type="entry name" value="Abhydrolase_1"/>
    <property type="match status" value="1"/>
</dbReference>